<gene>
    <name evidence="1" type="ORF">ERD32_01495</name>
</gene>
<protein>
    <recommendedName>
        <fullName evidence="3">Chemotaxis protein</fullName>
    </recommendedName>
</protein>
<dbReference type="EMBL" id="SCLX01000005">
    <property type="protein sequence ID" value="RXF60067.1"/>
    <property type="molecule type" value="Genomic_DNA"/>
</dbReference>
<evidence type="ECO:0000313" key="2">
    <source>
        <dbReference type="Proteomes" id="UP000289808"/>
    </source>
</evidence>
<evidence type="ECO:0008006" key="3">
    <source>
        <dbReference type="Google" id="ProtNLM"/>
    </source>
</evidence>
<dbReference type="Proteomes" id="UP000289808">
    <property type="component" value="Unassembled WGS sequence"/>
</dbReference>
<accession>A0A4Q0LY47</accession>
<proteinExistence type="predicted"/>
<reference evidence="1 2" key="1">
    <citation type="submission" date="2019-01" db="EMBL/GenBank/DDBJ databases">
        <title>The genome sequence of Lactobacillus crispatus L49.</title>
        <authorList>
            <person name="Zhong J."/>
            <person name="Zhang J."/>
        </authorList>
    </citation>
    <scope>NUCLEOTIDE SEQUENCE [LARGE SCALE GENOMIC DNA]</scope>
    <source>
        <strain evidence="1 2">L49</strain>
    </source>
</reference>
<dbReference type="AlphaFoldDB" id="A0A4Q0LY47"/>
<comment type="caution">
    <text evidence="1">The sequence shown here is derived from an EMBL/GenBank/DDBJ whole genome shotgun (WGS) entry which is preliminary data.</text>
</comment>
<dbReference type="RefSeq" id="WP_005718964.1">
    <property type="nucleotide sequence ID" value="NZ_JAKHRV010000003.1"/>
</dbReference>
<name>A0A4Q0LY47_9LACO</name>
<organism evidence="1 2">
    <name type="scientific">Lactobacillus crispatus</name>
    <dbReference type="NCBI Taxonomy" id="47770"/>
    <lineage>
        <taxon>Bacteria</taxon>
        <taxon>Bacillati</taxon>
        <taxon>Bacillota</taxon>
        <taxon>Bacilli</taxon>
        <taxon>Lactobacillales</taxon>
        <taxon>Lactobacillaceae</taxon>
        <taxon>Lactobacillus</taxon>
    </lineage>
</organism>
<sequence length="138" mass="15631">MIAIAAIISPVIVTIVNNVHSNKLRELEIKTKHFQNSQDKISTLNDLVTNFVAAANVLNTYEQTGGWQLKANARNQFVKSGSKLLPYLSPDYQKLMQDWLKLSQIDDKSAWFSITKHINNESVNLLNDVKKNAYSKIN</sequence>
<evidence type="ECO:0000313" key="1">
    <source>
        <dbReference type="EMBL" id="RXF60067.1"/>
    </source>
</evidence>